<dbReference type="InterPro" id="IPR052817">
    <property type="entry name" value="MIT_domain_contain_protein1"/>
</dbReference>
<dbReference type="Gene3D" id="1.20.58.80">
    <property type="entry name" value="Phosphotransferase system, lactose/cellobiose-type IIA subunit"/>
    <property type="match status" value="1"/>
</dbReference>
<dbReference type="RefSeq" id="XP_026680719.1">
    <property type="nucleotide sequence ID" value="XM_026824918.1"/>
</dbReference>
<keyword evidence="2" id="KW-1185">Reference proteome</keyword>
<proteinExistence type="predicted"/>
<dbReference type="RefSeq" id="XP_008473974.1">
    <property type="nucleotide sequence ID" value="XM_008475752.3"/>
</dbReference>
<dbReference type="OMA" id="FYKASNP"/>
<accession>A0A1S3CYM4</accession>
<dbReference type="GeneID" id="103507757"/>
<dbReference type="Pfam" id="PF16565">
    <property type="entry name" value="MIT_C"/>
    <property type="match status" value="1"/>
</dbReference>
<dbReference type="InterPro" id="IPR038113">
    <property type="entry name" value="MITD1_C_sf"/>
</dbReference>
<dbReference type="SUPFAM" id="SSF116846">
    <property type="entry name" value="MIT domain"/>
    <property type="match status" value="1"/>
</dbReference>
<dbReference type="KEGG" id="dci:103511038"/>
<dbReference type="GeneID" id="103511038"/>
<dbReference type="RefSeq" id="XP_008470486.1">
    <property type="nucleotide sequence ID" value="XM_008472264.3"/>
</dbReference>
<evidence type="ECO:0000313" key="4">
    <source>
        <dbReference type="RefSeq" id="XP_008473974.1"/>
    </source>
</evidence>
<feature type="domain" description="MIT" evidence="1">
    <location>
        <begin position="1"/>
        <end position="78"/>
    </location>
</feature>
<dbReference type="KEGG" id="dci:103507757"/>
<dbReference type="Pfam" id="PF04212">
    <property type="entry name" value="MIT"/>
    <property type="match status" value="1"/>
</dbReference>
<dbReference type="PANTHER" id="PTHR21222:SF1">
    <property type="entry name" value="MIT DOMAIN-CONTAINING PROTEIN 1"/>
    <property type="match status" value="1"/>
</dbReference>
<dbReference type="Gene3D" id="3.30.870.30">
    <property type="entry name" value="MITD, C-terminal phospholipase D-like domain"/>
    <property type="match status" value="1"/>
</dbReference>
<dbReference type="PANTHER" id="PTHR21222">
    <property type="entry name" value="MIT DOMAIN-CONTAINING PROTEIN 1"/>
    <property type="match status" value="1"/>
</dbReference>
<dbReference type="InterPro" id="IPR036181">
    <property type="entry name" value="MIT_dom_sf"/>
</dbReference>
<dbReference type="Proteomes" id="UP000079169">
    <property type="component" value="Unplaced"/>
</dbReference>
<reference evidence="3 4" key="1">
    <citation type="submission" date="2025-04" db="UniProtKB">
        <authorList>
            <consortium name="RefSeq"/>
        </authorList>
    </citation>
    <scope>IDENTIFICATION</scope>
</reference>
<evidence type="ECO:0000313" key="2">
    <source>
        <dbReference type="Proteomes" id="UP000079169"/>
    </source>
</evidence>
<protein>
    <submittedName>
        <fullName evidence="3 4 5">MIT domain-containing protein 1</fullName>
    </submittedName>
</protein>
<dbReference type="InterPro" id="IPR032341">
    <property type="entry name" value="MITD1_C"/>
</dbReference>
<organism evidence="2 3">
    <name type="scientific">Diaphorina citri</name>
    <name type="common">Asian citrus psyllid</name>
    <dbReference type="NCBI Taxonomy" id="121845"/>
    <lineage>
        <taxon>Eukaryota</taxon>
        <taxon>Metazoa</taxon>
        <taxon>Ecdysozoa</taxon>
        <taxon>Arthropoda</taxon>
        <taxon>Hexapoda</taxon>
        <taxon>Insecta</taxon>
        <taxon>Pterygota</taxon>
        <taxon>Neoptera</taxon>
        <taxon>Paraneoptera</taxon>
        <taxon>Hemiptera</taxon>
        <taxon>Sternorrhyncha</taxon>
        <taxon>Psylloidea</taxon>
        <taxon>Psyllidae</taxon>
        <taxon>Diaphorininae</taxon>
        <taxon>Diaphorina</taxon>
    </lineage>
</organism>
<name>A0A1S3CYM4_DIACI</name>
<sequence>MASSIELAQFLLIRAVELDERGRWTESLTFYQDGVTELLKHVRGLSNKGDQQKIRDKIETYINRAEVLKGKLDEKKKMGNYHEQIEIANNEKGVTYEKLFGRFLDENVEQIDVTDPYIHNKHQCYNFLQFCELAIKNCKNVKRINLLTTYADRPQHSNKTARVKQEENLKQLQESLRKMKITLNINYSNTLHDREIVLSNDWVIKIGRGLDIFCHVPEFSIGFTDLSLRPCKETVVNIFHRASLIK</sequence>
<dbReference type="SMART" id="SM00745">
    <property type="entry name" value="MIT"/>
    <property type="match status" value="1"/>
</dbReference>
<dbReference type="PaxDb" id="121845-A0A1S3CYM4"/>
<dbReference type="AlphaFoldDB" id="A0A1S3CYM4"/>
<evidence type="ECO:0000313" key="5">
    <source>
        <dbReference type="RefSeq" id="XP_026680719.1"/>
    </source>
</evidence>
<dbReference type="STRING" id="121845.A0A1S3CYM4"/>
<evidence type="ECO:0000313" key="3">
    <source>
        <dbReference type="RefSeq" id="XP_008470486.1"/>
    </source>
</evidence>
<dbReference type="InterPro" id="IPR007330">
    <property type="entry name" value="MIT_dom"/>
</dbReference>
<gene>
    <name evidence="3" type="primary">LOC103507757</name>
    <name evidence="4 5" type="synonym">LOC103511038</name>
</gene>
<evidence type="ECO:0000259" key="1">
    <source>
        <dbReference type="SMART" id="SM00745"/>
    </source>
</evidence>